<dbReference type="AlphaFoldDB" id="A0A814LLH6"/>
<evidence type="ECO:0000256" key="1">
    <source>
        <dbReference type="SAM" id="MobiDB-lite"/>
    </source>
</evidence>
<dbReference type="EMBL" id="CAJOBC010004564">
    <property type="protein sequence ID" value="CAF3832712.1"/>
    <property type="molecule type" value="Genomic_DNA"/>
</dbReference>
<organism evidence="2 4">
    <name type="scientific">Didymodactylos carnosus</name>
    <dbReference type="NCBI Taxonomy" id="1234261"/>
    <lineage>
        <taxon>Eukaryota</taxon>
        <taxon>Metazoa</taxon>
        <taxon>Spiralia</taxon>
        <taxon>Gnathifera</taxon>
        <taxon>Rotifera</taxon>
        <taxon>Eurotatoria</taxon>
        <taxon>Bdelloidea</taxon>
        <taxon>Philodinida</taxon>
        <taxon>Philodinidae</taxon>
        <taxon>Didymodactylos</taxon>
    </lineage>
</organism>
<reference evidence="2" key="1">
    <citation type="submission" date="2021-02" db="EMBL/GenBank/DDBJ databases">
        <authorList>
            <person name="Nowell W R."/>
        </authorList>
    </citation>
    <scope>NUCLEOTIDE SEQUENCE</scope>
</reference>
<dbReference type="OrthoDB" id="6162238at2759"/>
<dbReference type="Proteomes" id="UP000681722">
    <property type="component" value="Unassembled WGS sequence"/>
</dbReference>
<feature type="region of interest" description="Disordered" evidence="1">
    <location>
        <begin position="223"/>
        <end position="254"/>
    </location>
</feature>
<evidence type="ECO:0000313" key="2">
    <source>
        <dbReference type="EMBL" id="CAF1064897.1"/>
    </source>
</evidence>
<protein>
    <submittedName>
        <fullName evidence="2">Uncharacterized protein</fullName>
    </submittedName>
</protein>
<feature type="compositionally biased region" description="Basic residues" evidence="1">
    <location>
        <begin position="230"/>
        <end position="244"/>
    </location>
</feature>
<accession>A0A814LLH6</accession>
<name>A0A814LLH6_9BILA</name>
<keyword evidence="4" id="KW-1185">Reference proteome</keyword>
<comment type="caution">
    <text evidence="2">The sequence shown here is derived from an EMBL/GenBank/DDBJ whole genome shotgun (WGS) entry which is preliminary data.</text>
</comment>
<dbReference type="EMBL" id="CAJNOQ010004565">
    <property type="protein sequence ID" value="CAF1064897.1"/>
    <property type="molecule type" value="Genomic_DNA"/>
</dbReference>
<evidence type="ECO:0000313" key="3">
    <source>
        <dbReference type="EMBL" id="CAF3832712.1"/>
    </source>
</evidence>
<proteinExistence type="predicted"/>
<gene>
    <name evidence="2" type="ORF">GPM918_LOCUS16972</name>
    <name evidence="3" type="ORF">SRO942_LOCUS16971</name>
</gene>
<evidence type="ECO:0000313" key="4">
    <source>
        <dbReference type="Proteomes" id="UP000663829"/>
    </source>
</evidence>
<sequence>MEKKLLGVIYAVQLWDLNYDNPVNEDLIKQIHVLRGKIQAKLKLTDRENYAMCAAAQCDARAHLIVIKKVDYKEIITKINEKIEGSEGKMLEYREDNGKYSTFESVEQIEGKDLVEMRVAEDNKLEISPEGEDGLVNLVEHRSSDVERKPGYAHHDFCLNPKEKAREIASSTKQKKHITFPCDIPKYPPPMVQLLQTVGGYDLVKPQFLKNLSQRIRNCRYERSAQGKANQKHKLSRKKAKRKVAKEEKATTEQTESTITTNCLENPVIQDDRVILSLNASVSHPLLSESELQSFYSMNFGVNDTQIETNADRSIIENMNENKENESSSKLTASYKPRVTNSSIILGARRHAENAKLFADMGSSSSNAQYIRNEHDYRSVSSTVEHELCVFLRNFRQHWYRYHVIDKVDELEENAPQRAIPTAGLMNDEMTFFGEAIGGHSHPTHNDSLQKLEKQIIYMLIALQVTHYVSDTCVNYVAESLSKIFDVAHITRVVRKQQHDNIVKEVTVRFTYIPFLMNLKNFLQLRKVQHDLNKQIVPPNPNLIQDYHDGEFSRQHPYYKHQKYLKIELNSDDINLSNPVSHRSYKMLLYYWSLLNLSREVRSKQTAKRLVACCPSWLSDYDGLYHTIDDFLSGIQTLEKEGIQVTVDGTDQRYFGGLFFTIGDYLAQTSMHGFKESVSAKHFCPLCNVTLDGLEPDIDLPLNCITIDEYRRRLLCYKFCDVVNNLQYDNHEKQSKPHMDMHTTAFSKRDDVPLTSAQTLNLLVNLPFILHKLLRNSQFDAYTAILSLVDIVNLCFATDIQSNTHTTLVKLIRFHNVEFRKLYPGKIKPKFHFMKYLPFQMFLFGPLRYTNCFGLERKHQFFKGNKIRNFLNPEVTLSRRHAFWTCLVDHNSDGSLCENVLGHPFKYVLAGETSNDIVLKFNLVNTNNPLPFVPKAVYKFIRLNSIEYQQHTVAGTTKLDENPKFGEICYIISNASDDIYFIYNMFITEEYSFALRAHKVKQTNGLTLKLYEDIQNKWPVKLTKVQTTTWARVWTVVSCDELKMTIFFGYCYFFLTFNKYMI</sequence>
<dbReference type="Proteomes" id="UP000663829">
    <property type="component" value="Unassembled WGS sequence"/>
</dbReference>